<dbReference type="AlphaFoldDB" id="A0A1C6RHB9"/>
<keyword evidence="1" id="KW-0472">Membrane</keyword>
<evidence type="ECO:0000259" key="2">
    <source>
        <dbReference type="Pfam" id="PF07811"/>
    </source>
</evidence>
<dbReference type="InterPro" id="IPR012495">
    <property type="entry name" value="TadE-like_dom"/>
</dbReference>
<evidence type="ECO:0000256" key="1">
    <source>
        <dbReference type="SAM" id="Phobius"/>
    </source>
</evidence>
<dbReference type="Proteomes" id="UP000198906">
    <property type="component" value="Unassembled WGS sequence"/>
</dbReference>
<name>A0A1C6RHB9_9ACTN</name>
<reference evidence="4" key="1">
    <citation type="submission" date="2016-06" db="EMBL/GenBank/DDBJ databases">
        <authorList>
            <person name="Varghese N."/>
        </authorList>
    </citation>
    <scope>NUCLEOTIDE SEQUENCE [LARGE SCALE GENOMIC DNA]</scope>
    <source>
        <strain evidence="4">DSM 46123</strain>
    </source>
</reference>
<dbReference type="Pfam" id="PF07811">
    <property type="entry name" value="TadE"/>
    <property type="match status" value="1"/>
</dbReference>
<keyword evidence="1" id="KW-1133">Transmembrane helix</keyword>
<feature type="domain" description="TadE-like" evidence="2">
    <location>
        <begin position="8"/>
        <end position="48"/>
    </location>
</feature>
<dbReference type="STRING" id="47866.GA0074694_1621"/>
<organism evidence="3 4">
    <name type="scientific">Micromonospora inyonensis</name>
    <dbReference type="NCBI Taxonomy" id="47866"/>
    <lineage>
        <taxon>Bacteria</taxon>
        <taxon>Bacillati</taxon>
        <taxon>Actinomycetota</taxon>
        <taxon>Actinomycetes</taxon>
        <taxon>Micromonosporales</taxon>
        <taxon>Micromonosporaceae</taxon>
        <taxon>Micromonospora</taxon>
    </lineage>
</organism>
<evidence type="ECO:0000313" key="3">
    <source>
        <dbReference type="EMBL" id="SCL16439.1"/>
    </source>
</evidence>
<keyword evidence="1" id="KW-0812">Transmembrane</keyword>
<keyword evidence="4" id="KW-1185">Reference proteome</keyword>
<dbReference type="EMBL" id="FMHU01000001">
    <property type="protein sequence ID" value="SCL16439.1"/>
    <property type="molecule type" value="Genomic_DNA"/>
</dbReference>
<feature type="transmembrane region" description="Helical" evidence="1">
    <location>
        <begin position="16"/>
        <end position="37"/>
    </location>
</feature>
<protein>
    <submittedName>
        <fullName evidence="3">TadE-like protein</fullName>
    </submittedName>
</protein>
<evidence type="ECO:0000313" key="4">
    <source>
        <dbReference type="Proteomes" id="UP000198906"/>
    </source>
</evidence>
<accession>A0A1C6RHB9</accession>
<gene>
    <name evidence="3" type="ORF">GA0074694_1621</name>
</gene>
<sequence>MSDGADRGASPVELAVVMPAVLLLLFGSIQVAAWFLARSTAMHAAQSGVNAQRVHQAPSGAGVERATAFLAAAGDWLADPKLTCATTATEVTCTVTGTSISVVPGVHLTVSQTAHGTVERWTEPAR</sequence>
<proteinExistence type="predicted"/>